<dbReference type="NCBIfam" id="TIGR01352">
    <property type="entry name" value="tonB_Cterm"/>
    <property type="match status" value="1"/>
</dbReference>
<evidence type="ECO:0000256" key="5">
    <source>
        <dbReference type="ARBA" id="ARBA00022519"/>
    </source>
</evidence>
<sequence>MTAHLRTPVNRNPQLTLFIMLAASLLAHALLFGSGMISWVRPLRLADSHTISVNLAERPSPTPPDTRRLGPDNNQGSGNTTQKHQQTSHRQANEQPPAQPPAAAENSTPQPRQVHTIRQHADQKSAALPPPASESSDKPQPAVNAGSLLAQVGQLSSVRGDVTMTDSNLESGRKNGNGDSTHRYEWSRYQTDWRLRIERIGNLNYPEQARRQNIHGSVTLEVTIAADGSLLKCRILRSSGQNVLDEGAQRIVQMSAPFSPFPPSLAQQGSKIIVQTFAFTRDNQISSH</sequence>
<dbReference type="Pfam" id="PF03544">
    <property type="entry name" value="TonB_C"/>
    <property type="match status" value="1"/>
</dbReference>
<dbReference type="InterPro" id="IPR037682">
    <property type="entry name" value="TonB_C"/>
</dbReference>
<dbReference type="PROSITE" id="PS52015">
    <property type="entry name" value="TONB_CTD"/>
    <property type="match status" value="1"/>
</dbReference>
<proteinExistence type="inferred from homology"/>
<dbReference type="InterPro" id="IPR006260">
    <property type="entry name" value="TonB/TolA_C"/>
</dbReference>
<dbReference type="KEGG" id="amah:DLM_4322"/>
<dbReference type="RefSeq" id="WP_089082833.1">
    <property type="nucleotide sequence ID" value="NZ_AP018823.1"/>
</dbReference>
<dbReference type="PANTHER" id="PTHR33446:SF11">
    <property type="entry name" value="TONB3"/>
    <property type="match status" value="1"/>
</dbReference>
<reference evidence="13 14" key="2">
    <citation type="journal article" date="2017" name="Genome Announc.">
        <title>Draft genome sequence of Aquitalea magnusonii strain H3, a plant growth-promoting bacterium of duckweed Lemna minor.</title>
        <authorList>
            <person name="Ishizawa H."/>
            <person name="Kuroda M."/>
            <person name="Ike M."/>
        </authorList>
    </citation>
    <scope>NUCLEOTIDE SEQUENCE [LARGE SCALE GENOMIC DNA]</scope>
    <source>
        <strain evidence="13 14">H3</strain>
    </source>
</reference>
<evidence type="ECO:0000259" key="12">
    <source>
        <dbReference type="PROSITE" id="PS52015"/>
    </source>
</evidence>
<evidence type="ECO:0000256" key="1">
    <source>
        <dbReference type="ARBA" id="ARBA00004383"/>
    </source>
</evidence>
<dbReference type="AlphaFoldDB" id="A0A3G9GMI5"/>
<keyword evidence="9 11" id="KW-0472">Membrane</keyword>
<keyword evidence="8 11" id="KW-1133">Transmembrane helix</keyword>
<comment type="similarity">
    <text evidence="2">Belongs to the TonB family.</text>
</comment>
<dbReference type="SUPFAM" id="SSF74653">
    <property type="entry name" value="TolA/TonB C-terminal domain"/>
    <property type="match status" value="1"/>
</dbReference>
<organism evidence="13 14">
    <name type="scientific">Aquitalea magnusonii</name>
    <dbReference type="NCBI Taxonomy" id="332411"/>
    <lineage>
        <taxon>Bacteria</taxon>
        <taxon>Pseudomonadati</taxon>
        <taxon>Pseudomonadota</taxon>
        <taxon>Betaproteobacteria</taxon>
        <taxon>Neisseriales</taxon>
        <taxon>Chromobacteriaceae</taxon>
        <taxon>Aquitalea</taxon>
    </lineage>
</organism>
<evidence type="ECO:0000256" key="7">
    <source>
        <dbReference type="ARBA" id="ARBA00022927"/>
    </source>
</evidence>
<feature type="region of interest" description="Disordered" evidence="10">
    <location>
        <begin position="54"/>
        <end position="142"/>
    </location>
</feature>
<feature type="transmembrane region" description="Helical" evidence="11">
    <location>
        <begin position="15"/>
        <end position="40"/>
    </location>
</feature>
<evidence type="ECO:0000256" key="6">
    <source>
        <dbReference type="ARBA" id="ARBA00022692"/>
    </source>
</evidence>
<dbReference type="GO" id="GO:0055085">
    <property type="term" value="P:transmembrane transport"/>
    <property type="evidence" value="ECO:0007669"/>
    <property type="project" value="InterPro"/>
</dbReference>
<dbReference type="GO" id="GO:0015031">
    <property type="term" value="P:protein transport"/>
    <property type="evidence" value="ECO:0007669"/>
    <property type="project" value="UniProtKB-KW"/>
</dbReference>
<protein>
    <submittedName>
        <fullName evidence="13">TonB protein</fullName>
    </submittedName>
</protein>
<reference evidence="14" key="1">
    <citation type="journal article" date="2017" name="Biotechnol. Biofuels">
        <title>Evaluation of environmental bacterial communities as a factor affecting the growth of duckweed Lemna minor.</title>
        <authorList>
            <person name="Ishizawa H."/>
            <person name="Kuroda M."/>
            <person name="Morikawa M."/>
            <person name="Ike M."/>
        </authorList>
    </citation>
    <scope>NUCLEOTIDE SEQUENCE [LARGE SCALE GENOMIC DNA]</scope>
    <source>
        <strain evidence="14">H3</strain>
    </source>
</reference>
<dbReference type="EMBL" id="AP018823">
    <property type="protein sequence ID" value="BBF87893.1"/>
    <property type="molecule type" value="Genomic_DNA"/>
</dbReference>
<evidence type="ECO:0000256" key="3">
    <source>
        <dbReference type="ARBA" id="ARBA00022448"/>
    </source>
</evidence>
<feature type="compositionally biased region" description="Low complexity" evidence="10">
    <location>
        <begin position="93"/>
        <end position="106"/>
    </location>
</feature>
<accession>A0A3G9GMI5</accession>
<dbReference type="GO" id="GO:0031992">
    <property type="term" value="F:energy transducer activity"/>
    <property type="evidence" value="ECO:0007669"/>
    <property type="project" value="TreeGrafter"/>
</dbReference>
<feature type="compositionally biased region" description="Polar residues" evidence="10">
    <location>
        <begin position="72"/>
        <end position="90"/>
    </location>
</feature>
<dbReference type="GO" id="GO:0098797">
    <property type="term" value="C:plasma membrane protein complex"/>
    <property type="evidence" value="ECO:0007669"/>
    <property type="project" value="TreeGrafter"/>
</dbReference>
<gene>
    <name evidence="13" type="ORF">DLM_4322</name>
</gene>
<dbReference type="Gene3D" id="3.30.1150.10">
    <property type="match status" value="1"/>
</dbReference>
<evidence type="ECO:0000256" key="2">
    <source>
        <dbReference type="ARBA" id="ARBA00006555"/>
    </source>
</evidence>
<keyword evidence="4" id="KW-1003">Cell membrane</keyword>
<evidence type="ECO:0000256" key="9">
    <source>
        <dbReference type="ARBA" id="ARBA00023136"/>
    </source>
</evidence>
<dbReference type="OrthoDB" id="9803361at2"/>
<evidence type="ECO:0000256" key="4">
    <source>
        <dbReference type="ARBA" id="ARBA00022475"/>
    </source>
</evidence>
<evidence type="ECO:0000256" key="11">
    <source>
        <dbReference type="SAM" id="Phobius"/>
    </source>
</evidence>
<keyword evidence="5" id="KW-0997">Cell inner membrane</keyword>
<keyword evidence="6 11" id="KW-0812">Transmembrane</keyword>
<reference evidence="14" key="3">
    <citation type="journal article" date="2017" name="Plant Physiol. Biochem.">
        <title>Differential oxidative and antioxidative response of duckweed Lemna minor toward plant growth promoting/inhibiting bacteria.</title>
        <authorList>
            <person name="Ishizawa H."/>
            <person name="Kuroda M."/>
            <person name="Morikawa M."/>
            <person name="Ike M."/>
        </authorList>
    </citation>
    <scope>NUCLEOTIDE SEQUENCE [LARGE SCALE GENOMIC DNA]</scope>
    <source>
        <strain evidence="14">H3</strain>
    </source>
</reference>
<dbReference type="Proteomes" id="UP000198290">
    <property type="component" value="Chromosome"/>
</dbReference>
<keyword evidence="3" id="KW-0813">Transport</keyword>
<name>A0A3G9GMI5_9NEIS</name>
<comment type="subcellular location">
    <subcellularLocation>
        <location evidence="1">Cell inner membrane</location>
        <topology evidence="1">Single-pass membrane protein</topology>
        <orientation evidence="1">Periplasmic side</orientation>
    </subcellularLocation>
</comment>
<evidence type="ECO:0000256" key="10">
    <source>
        <dbReference type="SAM" id="MobiDB-lite"/>
    </source>
</evidence>
<keyword evidence="14" id="KW-1185">Reference proteome</keyword>
<evidence type="ECO:0000256" key="8">
    <source>
        <dbReference type="ARBA" id="ARBA00022989"/>
    </source>
</evidence>
<dbReference type="PANTHER" id="PTHR33446">
    <property type="entry name" value="PROTEIN TONB-RELATED"/>
    <property type="match status" value="1"/>
</dbReference>
<keyword evidence="7" id="KW-0653">Protein transport</keyword>
<evidence type="ECO:0000313" key="13">
    <source>
        <dbReference type="EMBL" id="BBF87893.1"/>
    </source>
</evidence>
<dbReference type="InterPro" id="IPR051045">
    <property type="entry name" value="TonB-dependent_transducer"/>
</dbReference>
<evidence type="ECO:0000313" key="14">
    <source>
        <dbReference type="Proteomes" id="UP000198290"/>
    </source>
</evidence>
<feature type="domain" description="TonB C-terminal" evidence="12">
    <location>
        <begin position="190"/>
        <end position="286"/>
    </location>
</feature>